<organism evidence="1">
    <name type="scientific">bioreactor metagenome</name>
    <dbReference type="NCBI Taxonomy" id="1076179"/>
    <lineage>
        <taxon>unclassified sequences</taxon>
        <taxon>metagenomes</taxon>
        <taxon>ecological metagenomes</taxon>
    </lineage>
</organism>
<evidence type="ECO:0000313" key="1">
    <source>
        <dbReference type="EMBL" id="MPM84842.1"/>
    </source>
</evidence>
<sequence length="55" mass="6390">MQASRVLKEWVPVINSAGLYVEDGKLTNTLTPEGAALLEDYNILQYYWRRNFVNE</sequence>
<dbReference type="AlphaFoldDB" id="A0A645D8B1"/>
<gene>
    <name evidence="1" type="ORF">SDC9_131918</name>
</gene>
<protein>
    <submittedName>
        <fullName evidence="1">Uncharacterized protein</fullName>
    </submittedName>
</protein>
<name>A0A645D8B1_9ZZZZ</name>
<proteinExistence type="predicted"/>
<reference evidence="1" key="1">
    <citation type="submission" date="2019-08" db="EMBL/GenBank/DDBJ databases">
        <authorList>
            <person name="Kucharzyk K."/>
            <person name="Murdoch R.W."/>
            <person name="Higgins S."/>
            <person name="Loffler F."/>
        </authorList>
    </citation>
    <scope>NUCLEOTIDE SEQUENCE</scope>
</reference>
<accession>A0A645D8B1</accession>
<dbReference type="EMBL" id="VSSQ01033301">
    <property type="protein sequence ID" value="MPM84842.1"/>
    <property type="molecule type" value="Genomic_DNA"/>
</dbReference>
<comment type="caution">
    <text evidence="1">The sequence shown here is derived from an EMBL/GenBank/DDBJ whole genome shotgun (WGS) entry which is preliminary data.</text>
</comment>